<dbReference type="PANTHER" id="PTHR11635">
    <property type="entry name" value="CAMP-DEPENDENT PROTEIN KINASE REGULATORY CHAIN"/>
    <property type="match status" value="1"/>
</dbReference>
<dbReference type="HOGENOM" id="CLU_010941_0_0_0"/>
<dbReference type="Gene3D" id="2.60.120.10">
    <property type="entry name" value="Jelly Rolls"/>
    <property type="match status" value="2"/>
</dbReference>
<dbReference type="InterPro" id="IPR014710">
    <property type="entry name" value="RmlC-like_jellyroll"/>
</dbReference>
<dbReference type="AlphaFoldDB" id="M1YN97"/>
<comment type="caution">
    <text evidence="2">The sequence shown here is derived from an EMBL/GenBank/DDBJ whole genome shotgun (WGS) entry which is preliminary data.</text>
</comment>
<dbReference type="CDD" id="cd00038">
    <property type="entry name" value="CAP_ED"/>
    <property type="match status" value="1"/>
</dbReference>
<feature type="domain" description="Cyclic nucleotide-binding" evidence="1">
    <location>
        <begin position="558"/>
        <end position="656"/>
    </location>
</feature>
<reference evidence="2 3" key="1">
    <citation type="journal article" date="2013" name="Front. Microbiol.">
        <title>The genome of Nitrospina gracilis illuminates the metabolism and evolution of the major marine nitrite oxidizer.</title>
        <authorList>
            <person name="Luecker S."/>
            <person name="Nowka B."/>
            <person name="Rattei T."/>
            <person name="Spieck E."/>
            <person name="and Daims H."/>
        </authorList>
    </citation>
    <scope>NUCLEOTIDE SEQUENCE [LARGE SCALE GENOMIC DNA]</scope>
    <source>
        <strain evidence="2 3">3/211</strain>
    </source>
</reference>
<evidence type="ECO:0000259" key="1">
    <source>
        <dbReference type="PROSITE" id="PS50042"/>
    </source>
</evidence>
<dbReference type="RefSeq" id="WP_005011392.1">
    <property type="nucleotide sequence ID" value="NZ_HG422173.1"/>
</dbReference>
<dbReference type="CDD" id="cd07738">
    <property type="entry name" value="DdPDE5-like_MBL-fold"/>
    <property type="match status" value="1"/>
</dbReference>
<dbReference type="GO" id="GO:0005829">
    <property type="term" value="C:cytosol"/>
    <property type="evidence" value="ECO:0007669"/>
    <property type="project" value="TreeGrafter"/>
</dbReference>
<dbReference type="SUPFAM" id="SSF51206">
    <property type="entry name" value="cAMP-binding domain-like"/>
    <property type="match status" value="2"/>
</dbReference>
<dbReference type="SMART" id="SM00100">
    <property type="entry name" value="cNMP"/>
    <property type="match status" value="2"/>
</dbReference>
<accession>M1YN97</accession>
<dbReference type="Gene3D" id="3.60.15.10">
    <property type="entry name" value="Ribonuclease Z/Hydroxyacylglutathione hydrolase-like"/>
    <property type="match status" value="1"/>
</dbReference>
<evidence type="ECO:0000313" key="3">
    <source>
        <dbReference type="Proteomes" id="UP000011704"/>
    </source>
</evidence>
<dbReference type="Proteomes" id="UP000011704">
    <property type="component" value="Unassembled WGS sequence"/>
</dbReference>
<feature type="domain" description="Cyclic nucleotide-binding" evidence="1">
    <location>
        <begin position="668"/>
        <end position="767"/>
    </location>
</feature>
<gene>
    <name evidence="2" type="ORF">NITGR_910033</name>
</gene>
<protein>
    <recommendedName>
        <fullName evidence="1">Cyclic nucleotide-binding domain-containing protein</fullName>
    </recommendedName>
</protein>
<dbReference type="InterPro" id="IPR050503">
    <property type="entry name" value="cAMP-dep_PK_reg_su-like"/>
</dbReference>
<dbReference type="InParanoid" id="M1YN97"/>
<dbReference type="InterPro" id="IPR000595">
    <property type="entry name" value="cNMP-bd_dom"/>
</dbReference>
<name>M1YN97_NITG3</name>
<sequence length="805" mass="92810">MSFTVQKGYNFRILETDDFGRICFGCPPGVVKDFSQREESLPSKYVLPLRTFVNGTNRFDFEFILYTYLFIKPGRQKVSIFCTEDQKNRFKAIFEETLFGPNFYNLLKAEFHRFGRVHRFSGEEKEYFLRFIEKLSRNKKLWNTFESQLAKHVPDKDMHARLADIIGTLLENERWLASKKIKNMEQAFAQHYARCAQLKIEMELFALAKEEDREAFLENVADFHVFDSTGVVEVKGDVDKRKKLKIHQVRPSEFEVYQNNILRCRFDIVNLDRHSVPTRIERAEKPFMGVTFLGVGSGFTHKRHNSCMIAWSEGKGIMVDAFSDNDRAIVQNGISGEDVPYMFLTHIHSDHDAGFIEKILSGQRLKVLSSRIIFESFLRKIQAVTLFPAEVLENLVDFIELEPYKKTKLSGFKRTFIEFDYAFHSIPTGRFKLIYKDENGKTRTIAHSGDTKYDRDLVNSWYEHGHLSPDRREQILGFLWDADLIMHDVGGGPIHTDFESLLHLDPEFARKVILVHHDREPPEHPYMRSAHEGQTEVLIKGQTIPVKPKVEDLKHAGLFRNTPEKELEDIIQHSQVLEFQANDVVFAKGDVGDSFYIILDGFAEIILNKRKSIIYEKGMFFGELAISTENPRRRATVKAMSRLILVQVPKEYYSRVKMPKITDDFYKLGNFFNSSIRPGLVASLGEGDLVQWSKNEKIFEKGMRKGDVFVILSGQVQIPTERNGESEGVFLSSGDVLGEITSQERSIQKLLCGTDMPKTSNALAASERVSAVRLKSQQLSKIFKSYPSFFGTVYQRMKKLQTVLC</sequence>
<proteinExistence type="predicted"/>
<dbReference type="EMBL" id="CAQJ01000101">
    <property type="protein sequence ID" value="CCQ91984.1"/>
    <property type="molecule type" value="Genomic_DNA"/>
</dbReference>
<dbReference type="Pfam" id="PF23023">
    <property type="entry name" value="Anti-Pycsar_Apyc1"/>
    <property type="match status" value="1"/>
</dbReference>
<dbReference type="PROSITE" id="PS50042">
    <property type="entry name" value="CNMP_BINDING_3"/>
    <property type="match status" value="2"/>
</dbReference>
<dbReference type="Pfam" id="PF00027">
    <property type="entry name" value="cNMP_binding"/>
    <property type="match status" value="2"/>
</dbReference>
<dbReference type="GO" id="GO:0005952">
    <property type="term" value="C:cAMP-dependent protein kinase complex"/>
    <property type="evidence" value="ECO:0007669"/>
    <property type="project" value="InterPro"/>
</dbReference>
<dbReference type="InterPro" id="IPR036866">
    <property type="entry name" value="RibonucZ/Hydroxyglut_hydro"/>
</dbReference>
<dbReference type="SUPFAM" id="SSF56281">
    <property type="entry name" value="Metallo-hydrolase/oxidoreductase"/>
    <property type="match status" value="1"/>
</dbReference>
<keyword evidence="3" id="KW-1185">Reference proteome</keyword>
<dbReference type="STRING" id="1266370.NITGR_910033"/>
<evidence type="ECO:0000313" key="2">
    <source>
        <dbReference type="EMBL" id="CCQ91984.1"/>
    </source>
</evidence>
<dbReference type="PANTHER" id="PTHR11635:SF152">
    <property type="entry name" value="CAMP-DEPENDENT PROTEIN KINASE TYPE I REGULATORY SUBUNIT-RELATED"/>
    <property type="match status" value="1"/>
</dbReference>
<dbReference type="InterPro" id="IPR018490">
    <property type="entry name" value="cNMP-bd_dom_sf"/>
</dbReference>
<organism evidence="2 3">
    <name type="scientific">Nitrospina gracilis (strain 3/211)</name>
    <dbReference type="NCBI Taxonomy" id="1266370"/>
    <lineage>
        <taxon>Bacteria</taxon>
        <taxon>Pseudomonadati</taxon>
        <taxon>Nitrospinota/Tectimicrobiota group</taxon>
        <taxon>Nitrospinota</taxon>
        <taxon>Nitrospinia</taxon>
        <taxon>Nitrospinales</taxon>
        <taxon>Nitrospinaceae</taxon>
        <taxon>Nitrospina</taxon>
    </lineage>
</organism>